<dbReference type="AlphaFoldDB" id="A0A5J4VTN4"/>
<name>A0A5J4VTN4_9EUKA</name>
<evidence type="ECO:0000313" key="2">
    <source>
        <dbReference type="EMBL" id="KAA6385770.1"/>
    </source>
</evidence>
<gene>
    <name evidence="2" type="ORF">EZS28_018703</name>
</gene>
<feature type="signal peptide" evidence="1">
    <location>
        <begin position="1"/>
        <end position="17"/>
    </location>
</feature>
<proteinExistence type="predicted"/>
<evidence type="ECO:0000256" key="1">
    <source>
        <dbReference type="SAM" id="SignalP"/>
    </source>
</evidence>
<sequence length="330" mass="36036">MMAFTKLLLVLAVLSFGKPSILNRKAGATHTTGNLYYNTEKLDKNGVLTLDLTGYKNGTDFEPVEGVKKITDYKIINSTAKEADDSYYVVKDEATLEKLQTSLALAPAEIACPNVAYAHDYDIYGIIGYTIYAIDGTDIAPSLTHIYKNGPTKITYKNIPEGLETVFADQTITPSCSYLEESLAYAYGINKAGVVDAKCVPNSGIPAESEKCTTDATYKAYIKGYRLGYFTGDKDTVKSLLLRFGPVQIGSNIVIGWEKVDTIESWILAVPEYTGEPPLHTLTYTYGWDTAEVSEYKPTYDGYVLFNGVSVIRAALGLLAAVLVLPALLL</sequence>
<organism evidence="2 3">
    <name type="scientific">Streblomastix strix</name>
    <dbReference type="NCBI Taxonomy" id="222440"/>
    <lineage>
        <taxon>Eukaryota</taxon>
        <taxon>Metamonada</taxon>
        <taxon>Preaxostyla</taxon>
        <taxon>Oxymonadida</taxon>
        <taxon>Streblomastigidae</taxon>
        <taxon>Streblomastix</taxon>
    </lineage>
</organism>
<comment type="caution">
    <text evidence="2">The sequence shown here is derived from an EMBL/GenBank/DDBJ whole genome shotgun (WGS) entry which is preliminary data.</text>
</comment>
<accession>A0A5J4VTN4</accession>
<dbReference type="Proteomes" id="UP000324800">
    <property type="component" value="Unassembled WGS sequence"/>
</dbReference>
<protein>
    <submittedName>
        <fullName evidence="2">Uncharacterized protein</fullName>
    </submittedName>
</protein>
<feature type="chain" id="PRO_5023875316" evidence="1">
    <location>
        <begin position="18"/>
        <end position="330"/>
    </location>
</feature>
<keyword evidence="1" id="KW-0732">Signal</keyword>
<dbReference type="EMBL" id="SNRW01005116">
    <property type="protein sequence ID" value="KAA6385770.1"/>
    <property type="molecule type" value="Genomic_DNA"/>
</dbReference>
<evidence type="ECO:0000313" key="3">
    <source>
        <dbReference type="Proteomes" id="UP000324800"/>
    </source>
</evidence>
<reference evidence="2 3" key="1">
    <citation type="submission" date="2019-03" db="EMBL/GenBank/DDBJ databases">
        <title>Single cell metagenomics reveals metabolic interactions within the superorganism composed of flagellate Streblomastix strix and complex community of Bacteroidetes bacteria on its surface.</title>
        <authorList>
            <person name="Treitli S.C."/>
            <person name="Kolisko M."/>
            <person name="Husnik F."/>
            <person name="Keeling P."/>
            <person name="Hampl V."/>
        </authorList>
    </citation>
    <scope>NUCLEOTIDE SEQUENCE [LARGE SCALE GENOMIC DNA]</scope>
    <source>
        <strain evidence="2">ST1C</strain>
    </source>
</reference>